<sequence length="375" mass="42672">MFIDSKSNLNVIILAAGFGKRLRPISSRIPKPLIDINGESIVSRIILNFKQAGFDKFLIIVGYKKELVMKEVSKIKDIKIKFIEQKRPSGMADAVGLAFTTLIISKTGPVNFFITAADIIFSKEEILKMYNLFMNTNSKMVLSLMKSYDHEIARGHGNVKILKGSDLTLDIDPNQGLQIINIIEKPRNDQILSEYYSLPLYLVKSKVTNYFHSVEISERGEKEFQDIIKFSIDNGDNVRGIRIIETLINSENVGKYHLTNLKDILKMNFRFLSGKIPRQFKSKTIKIIEPVKIDKDSRIENKVTLGPNVIIHKSCKIADYCELTNVILNKSVSLSKRCKLNWCIIDENASLPENFQAENSYITSNKNLDLEVISF</sequence>
<dbReference type="Pfam" id="PF25087">
    <property type="entry name" value="GMPPB_C"/>
    <property type="match status" value="1"/>
</dbReference>
<dbReference type="SUPFAM" id="SSF53448">
    <property type="entry name" value="Nucleotide-diphospho-sugar transferases"/>
    <property type="match status" value="1"/>
</dbReference>
<dbReference type="InterPro" id="IPR029044">
    <property type="entry name" value="Nucleotide-diphossugar_trans"/>
</dbReference>
<keyword evidence="1" id="KW-0808">Transferase</keyword>
<protein>
    <submittedName>
        <fullName evidence="5">Uncharacterized protein</fullName>
    </submittedName>
</protein>
<dbReference type="InterPro" id="IPR005835">
    <property type="entry name" value="NTP_transferase_dom"/>
</dbReference>
<dbReference type="Gene3D" id="3.90.550.10">
    <property type="entry name" value="Spore Coat Polysaccharide Biosynthesis Protein SpsA, Chain A"/>
    <property type="match status" value="1"/>
</dbReference>
<organism evidence="5">
    <name type="scientific">marine sediment metagenome</name>
    <dbReference type="NCBI Taxonomy" id="412755"/>
    <lineage>
        <taxon>unclassified sequences</taxon>
        <taxon>metagenomes</taxon>
        <taxon>ecological metagenomes</taxon>
    </lineage>
</organism>
<feature type="domain" description="Mannose-1-phosphate guanyltransferase C-terminal" evidence="4">
    <location>
        <begin position="287"/>
        <end position="362"/>
    </location>
</feature>
<feature type="domain" description="Nucleotidyl transferase" evidence="3">
    <location>
        <begin position="11"/>
        <end position="237"/>
    </location>
</feature>
<dbReference type="PANTHER" id="PTHR43584:SF8">
    <property type="entry name" value="N-ACETYLMURAMATE ALPHA-1-PHOSPHATE URIDYLYLTRANSFERASE"/>
    <property type="match status" value="1"/>
</dbReference>
<evidence type="ECO:0000256" key="2">
    <source>
        <dbReference type="ARBA" id="ARBA00022695"/>
    </source>
</evidence>
<dbReference type="EMBL" id="LAZR01003587">
    <property type="protein sequence ID" value="KKN16715.1"/>
    <property type="molecule type" value="Genomic_DNA"/>
</dbReference>
<dbReference type="Gene3D" id="2.160.10.10">
    <property type="entry name" value="Hexapeptide repeat proteins"/>
    <property type="match status" value="1"/>
</dbReference>
<reference evidence="5" key="1">
    <citation type="journal article" date="2015" name="Nature">
        <title>Complex archaea that bridge the gap between prokaryotes and eukaryotes.</title>
        <authorList>
            <person name="Spang A."/>
            <person name="Saw J.H."/>
            <person name="Jorgensen S.L."/>
            <person name="Zaremba-Niedzwiedzka K."/>
            <person name="Martijn J."/>
            <person name="Lind A.E."/>
            <person name="van Eijk R."/>
            <person name="Schleper C."/>
            <person name="Guy L."/>
            <person name="Ettema T.J."/>
        </authorList>
    </citation>
    <scope>NUCLEOTIDE SEQUENCE</scope>
</reference>
<comment type="caution">
    <text evidence="5">The sequence shown here is derived from an EMBL/GenBank/DDBJ whole genome shotgun (WGS) entry which is preliminary data.</text>
</comment>
<name>A0A0F9NB11_9ZZZZ</name>
<dbReference type="Pfam" id="PF00483">
    <property type="entry name" value="NTP_transferase"/>
    <property type="match status" value="1"/>
</dbReference>
<evidence type="ECO:0000259" key="3">
    <source>
        <dbReference type="Pfam" id="PF00483"/>
    </source>
</evidence>
<evidence type="ECO:0000256" key="1">
    <source>
        <dbReference type="ARBA" id="ARBA00022679"/>
    </source>
</evidence>
<evidence type="ECO:0000259" key="4">
    <source>
        <dbReference type="Pfam" id="PF25087"/>
    </source>
</evidence>
<dbReference type="InterPro" id="IPR056729">
    <property type="entry name" value="GMPPB_C"/>
</dbReference>
<dbReference type="PANTHER" id="PTHR43584">
    <property type="entry name" value="NUCLEOTIDYL TRANSFERASE"/>
    <property type="match status" value="1"/>
</dbReference>
<dbReference type="GO" id="GO:0016779">
    <property type="term" value="F:nucleotidyltransferase activity"/>
    <property type="evidence" value="ECO:0007669"/>
    <property type="project" value="UniProtKB-KW"/>
</dbReference>
<keyword evidence="2" id="KW-0548">Nucleotidyltransferase</keyword>
<proteinExistence type="predicted"/>
<dbReference type="AlphaFoldDB" id="A0A0F9NB11"/>
<dbReference type="InterPro" id="IPR050065">
    <property type="entry name" value="GlmU-like"/>
</dbReference>
<evidence type="ECO:0000313" key="5">
    <source>
        <dbReference type="EMBL" id="KKN16715.1"/>
    </source>
</evidence>
<gene>
    <name evidence="5" type="ORF">LCGC14_0973190</name>
</gene>
<accession>A0A0F9NB11</accession>